<gene>
    <name evidence="1" type="ORF">C447_00700</name>
</gene>
<reference evidence="1 2" key="1">
    <citation type="journal article" date="2014" name="PLoS Genet.">
        <title>Phylogenetically driven sequencing of extremely halophilic archaea reveals strategies for static and dynamic osmo-response.</title>
        <authorList>
            <person name="Becker E.A."/>
            <person name="Seitzer P.M."/>
            <person name="Tritt A."/>
            <person name="Larsen D."/>
            <person name="Krusor M."/>
            <person name="Yao A.I."/>
            <person name="Wu D."/>
            <person name="Madern D."/>
            <person name="Eisen J.A."/>
            <person name="Darling A.E."/>
            <person name="Facciotti M.T."/>
        </authorList>
    </citation>
    <scope>NUCLEOTIDE SEQUENCE [LARGE SCALE GENOMIC DNA]</scope>
    <source>
        <strain evidence="1 2">100A6</strain>
    </source>
</reference>
<dbReference type="AlphaFoldDB" id="M0MBR2"/>
<comment type="caution">
    <text evidence="1">The sequence shown here is derived from an EMBL/GenBank/DDBJ whole genome shotgun (WGS) entry which is preliminary data.</text>
</comment>
<sequence>MYIYSLYSSIKQEDVGKLVVTEKQQIGIVVRFDEQNEERTISADVHTMVIADGLNDVIGEFEAELLFSSS</sequence>
<keyword evidence="2" id="KW-1185">Reference proteome</keyword>
<protein>
    <submittedName>
        <fullName evidence="1">Uncharacterized protein</fullName>
    </submittedName>
</protein>
<dbReference type="PATRIC" id="fig|1132509.6.peg.172"/>
<proteinExistence type="predicted"/>
<name>M0MBR2_9EURY</name>
<accession>M0MBR2</accession>
<dbReference type="EMBL" id="AOMB01000003">
    <property type="protein sequence ID" value="EMA42064.1"/>
    <property type="molecule type" value="Genomic_DNA"/>
</dbReference>
<organism evidence="1 2">
    <name type="scientific">Halococcus hamelinensis 100A6</name>
    <dbReference type="NCBI Taxonomy" id="1132509"/>
    <lineage>
        <taxon>Archaea</taxon>
        <taxon>Methanobacteriati</taxon>
        <taxon>Methanobacteriota</taxon>
        <taxon>Stenosarchaea group</taxon>
        <taxon>Halobacteria</taxon>
        <taxon>Halobacteriales</taxon>
        <taxon>Halococcaceae</taxon>
        <taxon>Halococcus</taxon>
    </lineage>
</organism>
<evidence type="ECO:0000313" key="1">
    <source>
        <dbReference type="EMBL" id="EMA42064.1"/>
    </source>
</evidence>
<evidence type="ECO:0000313" key="2">
    <source>
        <dbReference type="Proteomes" id="UP000011566"/>
    </source>
</evidence>
<dbReference type="Proteomes" id="UP000011566">
    <property type="component" value="Unassembled WGS sequence"/>
</dbReference>